<reference evidence="2 3" key="1">
    <citation type="submission" date="2017-01" db="EMBL/GenBank/DDBJ databases">
        <authorList>
            <person name="Mah S.A."/>
            <person name="Swanson W.J."/>
            <person name="Moy G.W."/>
            <person name="Vacquier V.D."/>
        </authorList>
    </citation>
    <scope>NUCLEOTIDE SEQUENCE [LARGE SCALE GENOMIC DNA]</scope>
    <source>
        <strain evidence="2 3">DSM 29590</strain>
    </source>
</reference>
<evidence type="ECO:0000313" key="2">
    <source>
        <dbReference type="EMBL" id="SIS20296.1"/>
    </source>
</evidence>
<dbReference type="EMBL" id="FTNV01000002">
    <property type="protein sequence ID" value="SIS20296.1"/>
    <property type="molecule type" value="Genomic_DNA"/>
</dbReference>
<dbReference type="PANTHER" id="PTHR35811:SF1">
    <property type="entry name" value="HTH OST-TYPE DOMAIN-CONTAINING PROTEIN"/>
    <property type="match status" value="1"/>
</dbReference>
<dbReference type="CDD" id="cd11297">
    <property type="entry name" value="PIN_LabA-like_N_1"/>
    <property type="match status" value="1"/>
</dbReference>
<dbReference type="RefSeq" id="WP_076534547.1">
    <property type="nucleotide sequence ID" value="NZ_FOAC01000003.1"/>
</dbReference>
<dbReference type="AlphaFoldDB" id="A0A1N7H603"/>
<evidence type="ECO:0000313" key="3">
    <source>
        <dbReference type="Proteomes" id="UP000186019"/>
    </source>
</evidence>
<accession>A0A1N7H603</accession>
<name>A0A1N7H603_9RHOB</name>
<feature type="domain" description="NYN" evidence="1">
    <location>
        <begin position="5"/>
        <end position="131"/>
    </location>
</feature>
<organism evidence="2 3">
    <name type="scientific">Roseovarius nanhaiticus</name>
    <dbReference type="NCBI Taxonomy" id="573024"/>
    <lineage>
        <taxon>Bacteria</taxon>
        <taxon>Pseudomonadati</taxon>
        <taxon>Pseudomonadota</taxon>
        <taxon>Alphaproteobacteria</taxon>
        <taxon>Rhodobacterales</taxon>
        <taxon>Roseobacteraceae</taxon>
        <taxon>Roseovarius</taxon>
    </lineage>
</organism>
<keyword evidence="3" id="KW-1185">Reference proteome</keyword>
<dbReference type="OrthoDB" id="9783963at2"/>
<protein>
    <submittedName>
        <fullName evidence="2">Uncharacterized conserved protein, LabA/DUF88 family</fullName>
    </submittedName>
</protein>
<gene>
    <name evidence="2" type="ORF">SAMN05421666_2562</name>
</gene>
<dbReference type="PANTHER" id="PTHR35811">
    <property type="entry name" value="SLR1870 PROTEIN"/>
    <property type="match status" value="1"/>
</dbReference>
<dbReference type="Pfam" id="PF01936">
    <property type="entry name" value="NYN"/>
    <property type="match status" value="1"/>
</dbReference>
<sequence length="230" mass="24754">MGTQRIAVLVDGDNINAAHANEILSRAGKLGRVDVARVYAGLNPSCEWLKTPGYRLFHAGAGKNAADILLCIDAMELAMTGDLSTFVIATSDGDFSHLVLRQRERGLHVLGLGEAKAPECFRLACSEFATLEGGKLAAQPPTSRPAVRNCSVLDWNIRKMIASGSEAGQGIPIADLGRLMGQKHGTRIGDMPDKTWRAYLTSRAKLYDLDPRGPKAKVRFKPDGFAALPV</sequence>
<dbReference type="GO" id="GO:0004540">
    <property type="term" value="F:RNA nuclease activity"/>
    <property type="evidence" value="ECO:0007669"/>
    <property type="project" value="InterPro"/>
</dbReference>
<dbReference type="InterPro" id="IPR021139">
    <property type="entry name" value="NYN"/>
</dbReference>
<proteinExistence type="predicted"/>
<dbReference type="Proteomes" id="UP000186019">
    <property type="component" value="Unassembled WGS sequence"/>
</dbReference>
<evidence type="ECO:0000259" key="1">
    <source>
        <dbReference type="Pfam" id="PF01936"/>
    </source>
</evidence>
<dbReference type="Gene3D" id="3.40.50.1010">
    <property type="entry name" value="5'-nuclease"/>
    <property type="match status" value="1"/>
</dbReference>
<dbReference type="STRING" id="573024.SAMN05216208_2757"/>